<sequence length="117" mass="13836">MDPHFAAFPSSASVRASEYCPSPSQSRKRYECVPEPMKKTPDYINKRIRNRSAVKRFREKSKTKAKRQEDVKAHLISLTKFYDNELVRIKHSKQVTIHRSFLFPFLFNNLYIMQVPT</sequence>
<dbReference type="GO" id="GO:0003700">
    <property type="term" value="F:DNA-binding transcription factor activity"/>
    <property type="evidence" value="ECO:0007669"/>
    <property type="project" value="InterPro"/>
</dbReference>
<organism evidence="2 3">
    <name type="scientific">Schistosoma mattheei</name>
    <dbReference type="NCBI Taxonomy" id="31246"/>
    <lineage>
        <taxon>Eukaryota</taxon>
        <taxon>Metazoa</taxon>
        <taxon>Spiralia</taxon>
        <taxon>Lophotrochozoa</taxon>
        <taxon>Platyhelminthes</taxon>
        <taxon>Trematoda</taxon>
        <taxon>Digenea</taxon>
        <taxon>Strigeidida</taxon>
        <taxon>Schistosomatoidea</taxon>
        <taxon>Schistosomatidae</taxon>
        <taxon>Schistosoma</taxon>
    </lineage>
</organism>
<feature type="domain" description="BZIP" evidence="1">
    <location>
        <begin position="40"/>
        <end position="70"/>
    </location>
</feature>
<dbReference type="Gene3D" id="1.20.5.170">
    <property type="match status" value="1"/>
</dbReference>
<proteinExistence type="predicted"/>
<reference evidence="3" key="1">
    <citation type="submission" date="2023-11" db="UniProtKB">
        <authorList>
            <consortium name="WormBaseParasite"/>
        </authorList>
    </citation>
    <scope>IDENTIFICATION</scope>
</reference>
<name>A0AA85BGP0_9TREM</name>
<evidence type="ECO:0000313" key="2">
    <source>
        <dbReference type="Proteomes" id="UP000050791"/>
    </source>
</evidence>
<evidence type="ECO:0000259" key="1">
    <source>
        <dbReference type="Pfam" id="PF07716"/>
    </source>
</evidence>
<evidence type="ECO:0000313" key="3">
    <source>
        <dbReference type="WBParaSite" id="SMTH1_55560.1"/>
    </source>
</evidence>
<dbReference type="Pfam" id="PF07716">
    <property type="entry name" value="bZIP_2"/>
    <property type="match status" value="1"/>
</dbReference>
<dbReference type="AlphaFoldDB" id="A0AA85BGP0"/>
<protein>
    <recommendedName>
        <fullName evidence="1">BZIP domain-containing protein</fullName>
    </recommendedName>
</protein>
<accession>A0AA85BGP0</accession>
<dbReference type="WBParaSite" id="SMTH1_55560.1">
    <property type="protein sequence ID" value="SMTH1_55560.1"/>
    <property type="gene ID" value="SMTH1_55560"/>
</dbReference>
<dbReference type="Proteomes" id="UP000050791">
    <property type="component" value="Unassembled WGS sequence"/>
</dbReference>
<dbReference type="InterPro" id="IPR004827">
    <property type="entry name" value="bZIP"/>
</dbReference>